<reference evidence="9 10" key="1">
    <citation type="submission" date="2017-03" db="EMBL/GenBank/DDBJ databases">
        <title>Genomes of endolithic fungi from Antarctica.</title>
        <authorList>
            <person name="Coleine C."/>
            <person name="Masonjones S."/>
            <person name="Stajich J.E."/>
        </authorList>
    </citation>
    <scope>NUCLEOTIDE SEQUENCE [LARGE SCALE GENOMIC DNA]</scope>
    <source>
        <strain evidence="9 10">CCFEE 6314</strain>
    </source>
</reference>
<gene>
    <name evidence="9" type="ORF">B0A52_04162</name>
</gene>
<dbReference type="InterPro" id="IPR049326">
    <property type="entry name" value="Rhodopsin_dom_fungi"/>
</dbReference>
<evidence type="ECO:0000256" key="2">
    <source>
        <dbReference type="ARBA" id="ARBA00022692"/>
    </source>
</evidence>
<dbReference type="Pfam" id="PF20684">
    <property type="entry name" value="Fung_rhodopsin"/>
    <property type="match status" value="1"/>
</dbReference>
<dbReference type="EMBL" id="NAJM01000011">
    <property type="protein sequence ID" value="RVX72763.1"/>
    <property type="molecule type" value="Genomic_DNA"/>
</dbReference>
<sequence length="344" mass="38148">MAITPTTSWAKANLAMAITFIPVTWLVVFMRFIVRRKIKAVGADDWLMLAGLIAYTWYCQTVITAVFYGLGEPDTSLTAQLRHDGRKWVWIGEMSYLITIIPVKVSIVAGLLRIAVQRRHRYSLYFIAILSTCASFATIILRLVWCKPVEATWGAAPGSCRSISTRINTGYFMSAVIIFTDWSCAILPVVMLWGLQMKLKEKISVIILLSLGVFASCVTIVRLVFVIHHDFTVNYLVGMSAISIWGVIELGIGIIAGSMATLRPLLRHITRLSNGSSNSDSKPQDQATPYRPAPYLAKVAKTNNPAYCVEDNEEEEEGSSEGGGQKHTLKEMLAMTRVSSRSEC</sequence>
<dbReference type="PANTHER" id="PTHR33048">
    <property type="entry name" value="PTH11-LIKE INTEGRAL MEMBRANE PROTEIN (AFU_ORTHOLOGUE AFUA_5G11245)"/>
    <property type="match status" value="1"/>
</dbReference>
<feature type="region of interest" description="Disordered" evidence="6">
    <location>
        <begin position="307"/>
        <end position="344"/>
    </location>
</feature>
<evidence type="ECO:0000313" key="10">
    <source>
        <dbReference type="Proteomes" id="UP000288859"/>
    </source>
</evidence>
<evidence type="ECO:0000256" key="3">
    <source>
        <dbReference type="ARBA" id="ARBA00022989"/>
    </source>
</evidence>
<feature type="domain" description="Rhodopsin" evidence="8">
    <location>
        <begin position="30"/>
        <end position="267"/>
    </location>
</feature>
<proteinExistence type="inferred from homology"/>
<keyword evidence="2 7" id="KW-0812">Transmembrane</keyword>
<comment type="subcellular location">
    <subcellularLocation>
        <location evidence="1">Membrane</location>
        <topology evidence="1">Multi-pass membrane protein</topology>
    </subcellularLocation>
</comment>
<feature type="transmembrane region" description="Helical" evidence="7">
    <location>
        <begin position="205"/>
        <end position="227"/>
    </location>
</feature>
<name>A0A438NAW0_EXOME</name>
<protein>
    <recommendedName>
        <fullName evidence="8">Rhodopsin domain-containing protein</fullName>
    </recommendedName>
</protein>
<accession>A0A438NAW0</accession>
<organism evidence="9 10">
    <name type="scientific">Exophiala mesophila</name>
    <name type="common">Black yeast-like fungus</name>
    <dbReference type="NCBI Taxonomy" id="212818"/>
    <lineage>
        <taxon>Eukaryota</taxon>
        <taxon>Fungi</taxon>
        <taxon>Dikarya</taxon>
        <taxon>Ascomycota</taxon>
        <taxon>Pezizomycotina</taxon>
        <taxon>Eurotiomycetes</taxon>
        <taxon>Chaetothyriomycetidae</taxon>
        <taxon>Chaetothyriales</taxon>
        <taxon>Herpotrichiellaceae</taxon>
        <taxon>Exophiala</taxon>
    </lineage>
</organism>
<keyword evidence="3 7" id="KW-1133">Transmembrane helix</keyword>
<comment type="caution">
    <text evidence="9">The sequence shown here is derived from an EMBL/GenBank/DDBJ whole genome shotgun (WGS) entry which is preliminary data.</text>
</comment>
<dbReference type="InterPro" id="IPR052337">
    <property type="entry name" value="SAT4-like"/>
</dbReference>
<feature type="transmembrane region" description="Helical" evidence="7">
    <location>
        <begin position="233"/>
        <end position="262"/>
    </location>
</feature>
<evidence type="ECO:0000256" key="6">
    <source>
        <dbReference type="SAM" id="MobiDB-lite"/>
    </source>
</evidence>
<evidence type="ECO:0000256" key="1">
    <source>
        <dbReference type="ARBA" id="ARBA00004141"/>
    </source>
</evidence>
<evidence type="ECO:0000313" key="9">
    <source>
        <dbReference type="EMBL" id="RVX72763.1"/>
    </source>
</evidence>
<dbReference type="OrthoDB" id="4112131at2759"/>
<comment type="similarity">
    <text evidence="5">Belongs to the SAT4 family.</text>
</comment>
<feature type="transmembrane region" description="Helical" evidence="7">
    <location>
        <begin position="12"/>
        <end position="34"/>
    </location>
</feature>
<feature type="transmembrane region" description="Helical" evidence="7">
    <location>
        <begin position="124"/>
        <end position="145"/>
    </location>
</feature>
<dbReference type="VEuPathDB" id="FungiDB:PV10_03330"/>
<evidence type="ECO:0000256" key="5">
    <source>
        <dbReference type="ARBA" id="ARBA00038359"/>
    </source>
</evidence>
<evidence type="ECO:0000256" key="4">
    <source>
        <dbReference type="ARBA" id="ARBA00023136"/>
    </source>
</evidence>
<feature type="compositionally biased region" description="Acidic residues" evidence="6">
    <location>
        <begin position="310"/>
        <end position="319"/>
    </location>
</feature>
<evidence type="ECO:0000259" key="8">
    <source>
        <dbReference type="Pfam" id="PF20684"/>
    </source>
</evidence>
<feature type="transmembrane region" description="Helical" evidence="7">
    <location>
        <begin position="88"/>
        <end position="112"/>
    </location>
</feature>
<keyword evidence="4 7" id="KW-0472">Membrane</keyword>
<dbReference type="PANTHER" id="PTHR33048:SF96">
    <property type="entry name" value="INTEGRAL MEMBRANE PROTEIN"/>
    <property type="match status" value="1"/>
</dbReference>
<feature type="transmembrane region" description="Helical" evidence="7">
    <location>
        <begin position="46"/>
        <end position="68"/>
    </location>
</feature>
<feature type="transmembrane region" description="Helical" evidence="7">
    <location>
        <begin position="171"/>
        <end position="193"/>
    </location>
</feature>
<dbReference type="AlphaFoldDB" id="A0A438NAW0"/>
<evidence type="ECO:0000256" key="7">
    <source>
        <dbReference type="SAM" id="Phobius"/>
    </source>
</evidence>
<dbReference type="GO" id="GO:0016020">
    <property type="term" value="C:membrane"/>
    <property type="evidence" value="ECO:0007669"/>
    <property type="project" value="UniProtKB-SubCell"/>
</dbReference>
<dbReference type="Proteomes" id="UP000288859">
    <property type="component" value="Unassembled WGS sequence"/>
</dbReference>